<dbReference type="InterPro" id="IPR026960">
    <property type="entry name" value="RVT-Znf"/>
</dbReference>
<dbReference type="InterPro" id="IPR043502">
    <property type="entry name" value="DNA/RNA_pol_sf"/>
</dbReference>
<dbReference type="InterPro" id="IPR000477">
    <property type="entry name" value="RT_dom"/>
</dbReference>
<dbReference type="CDD" id="cd01650">
    <property type="entry name" value="RT_nLTR_like"/>
    <property type="match status" value="1"/>
</dbReference>
<protein>
    <recommendedName>
        <fullName evidence="2">Reverse transcriptase domain-containing protein</fullName>
    </recommendedName>
</protein>
<name>A0A803PU32_CANSA</name>
<dbReference type="Gene3D" id="2.40.50.140">
    <property type="entry name" value="Nucleic acid-binding proteins"/>
    <property type="match status" value="1"/>
</dbReference>
<dbReference type="SUPFAM" id="SSF50249">
    <property type="entry name" value="Nucleic acid-binding proteins"/>
    <property type="match status" value="1"/>
</dbReference>
<dbReference type="SUPFAM" id="SSF56219">
    <property type="entry name" value="DNase I-like"/>
    <property type="match status" value="1"/>
</dbReference>
<reference evidence="3" key="2">
    <citation type="submission" date="2021-03" db="UniProtKB">
        <authorList>
            <consortium name="EnsemblPlants"/>
        </authorList>
    </citation>
    <scope>IDENTIFICATION</scope>
</reference>
<dbReference type="PANTHER" id="PTHR46890:SF48">
    <property type="entry name" value="RNA-DIRECTED DNA POLYMERASE"/>
    <property type="match status" value="1"/>
</dbReference>
<dbReference type="AlphaFoldDB" id="A0A803PU32"/>
<dbReference type="PANTHER" id="PTHR46890">
    <property type="entry name" value="NON-LTR RETROLELEMENT REVERSE TRANSCRIPTASE-LIKE PROTEIN-RELATED"/>
    <property type="match status" value="1"/>
</dbReference>
<accession>A0A803PU32</accession>
<feature type="domain" description="Reverse transcriptase" evidence="2">
    <location>
        <begin position="300"/>
        <end position="574"/>
    </location>
</feature>
<sequence length="1008" mass="114761">MSRSPSTHFQSFVDTHELQPLYPLGSPFTWTNRQKQSSHTQERLDWCLSNTDWDANFPNPRLCHGDFFGSDHRPLILTLHHPADQSKHVPRFIFDRLWMSEPGFEDCLRDAWTLNNHTHHSNSLTGFNEKLYNCSSRLKQRKQSLGPPLTTQICEKEEEYWQQRSHVAWLQLGDKNTRYLHRVAFMRCQTNKILSLQCSNGSTANDTTSILTTIEHYFAHMFQSQSPGDDIIDFVLSGITECLTEEEIELLQATFSANEIKKATFQLSHDKAPGLDGFSDCFFQKNWHLLGKDINTAPQSFLNGDADLAAIKKTLIVLIPKRPNPEKITDYRPISLWSTFYKIISRILVNRLKPILSRIISPSQSAFLPNRLISDNIIIGQEVMHSLSHRKSGRLGWMALKLDMAKAFDRVEWVFVRRVMEKFSFPQRFINLVMACVSTATFSFSINQQVLGHLKPSRGIRQGDALSLYLFLSCSEGLSSLIHLKTQQRQPRIQSLGIKIARRAPTISHLFFVDDSLLFSSASLEAATVIKQILHDYSLASGQLVNFTKSALFFSPNTIVEIQNTVATILGIPIRDIMDKYLSLPQTFGRTKKDAFNYIKDRVWSHLNKWNSKLFSKGGLGFRSMKAFNQAMLGKQAWQLLQYPHSLVATLLKSRYFPHSSFLNSGKGHRPSLVWSSITWGKELLQSGLRRSIGDGTTISIFNNAWIPGYGKLHYLRHHSDANMTVSDLLTPTKEWNLALLQATFPEDVSQAILTIPLTNISTPDAYYWSLTPHGTYTVNSGYHQAHSQIHQNDPTPSDAHSQIHQNDPTPSDNKPSQTWWKQLWTLPLPPKLKHFLWRACHDILLTNHNLFKWKTLHSPHCCRCHYHDETLEHALSRCPAVQEIWNCMNSWLHAGFSSSPAQVLRECTICSYLQPTAFSGCRSRYTTQQNGFCDEISLVTKWVSLNAFNKLSLGDARAYHLSTAKNELGVVSAESAACATMVPVSWTEMQCPLTGQIEQRKVAKFGG</sequence>
<dbReference type="EnsemblPlants" id="evm.model.06.1350">
    <property type="protein sequence ID" value="cds.evm.model.06.1350"/>
    <property type="gene ID" value="evm.TU.06.1350"/>
</dbReference>
<dbReference type="Pfam" id="PF00078">
    <property type="entry name" value="RVT_1"/>
    <property type="match status" value="1"/>
</dbReference>
<evidence type="ECO:0000259" key="2">
    <source>
        <dbReference type="PROSITE" id="PS50878"/>
    </source>
</evidence>
<reference evidence="3" key="1">
    <citation type="submission" date="2018-11" db="EMBL/GenBank/DDBJ databases">
        <authorList>
            <person name="Grassa J C."/>
        </authorList>
    </citation>
    <scope>NUCLEOTIDE SEQUENCE [LARGE SCALE GENOMIC DNA]</scope>
</reference>
<dbReference type="InterPro" id="IPR036691">
    <property type="entry name" value="Endo/exonu/phosph_ase_sf"/>
</dbReference>
<evidence type="ECO:0000256" key="1">
    <source>
        <dbReference type="SAM" id="MobiDB-lite"/>
    </source>
</evidence>
<keyword evidence="4" id="KW-1185">Reference proteome</keyword>
<organism evidence="3 4">
    <name type="scientific">Cannabis sativa</name>
    <name type="common">Hemp</name>
    <name type="synonym">Marijuana</name>
    <dbReference type="NCBI Taxonomy" id="3483"/>
    <lineage>
        <taxon>Eukaryota</taxon>
        <taxon>Viridiplantae</taxon>
        <taxon>Streptophyta</taxon>
        <taxon>Embryophyta</taxon>
        <taxon>Tracheophyta</taxon>
        <taxon>Spermatophyta</taxon>
        <taxon>Magnoliopsida</taxon>
        <taxon>eudicotyledons</taxon>
        <taxon>Gunneridae</taxon>
        <taxon>Pentapetalae</taxon>
        <taxon>rosids</taxon>
        <taxon>fabids</taxon>
        <taxon>Rosales</taxon>
        <taxon>Cannabaceae</taxon>
        <taxon>Cannabis</taxon>
    </lineage>
</organism>
<dbReference type="Pfam" id="PF13966">
    <property type="entry name" value="zf-RVT"/>
    <property type="match status" value="1"/>
</dbReference>
<dbReference type="InterPro" id="IPR012340">
    <property type="entry name" value="NA-bd_OB-fold"/>
</dbReference>
<dbReference type="Gramene" id="evm.model.06.1350">
    <property type="protein sequence ID" value="cds.evm.model.06.1350"/>
    <property type="gene ID" value="evm.TU.06.1350"/>
</dbReference>
<evidence type="ECO:0000313" key="3">
    <source>
        <dbReference type="EnsemblPlants" id="cds.evm.model.06.1350"/>
    </source>
</evidence>
<dbReference type="InterPro" id="IPR052343">
    <property type="entry name" value="Retrotransposon-Effector_Assoc"/>
</dbReference>
<dbReference type="Gene3D" id="3.60.10.10">
    <property type="entry name" value="Endonuclease/exonuclease/phosphatase"/>
    <property type="match status" value="1"/>
</dbReference>
<dbReference type="EMBL" id="UZAU01000604">
    <property type="status" value="NOT_ANNOTATED_CDS"/>
    <property type="molecule type" value="Genomic_DNA"/>
</dbReference>
<proteinExistence type="predicted"/>
<dbReference type="SUPFAM" id="SSF56672">
    <property type="entry name" value="DNA/RNA polymerases"/>
    <property type="match status" value="1"/>
</dbReference>
<evidence type="ECO:0000313" key="4">
    <source>
        <dbReference type="Proteomes" id="UP000596661"/>
    </source>
</evidence>
<dbReference type="Proteomes" id="UP000596661">
    <property type="component" value="Chromosome 6"/>
</dbReference>
<dbReference type="PROSITE" id="PS50878">
    <property type="entry name" value="RT_POL"/>
    <property type="match status" value="1"/>
</dbReference>
<feature type="region of interest" description="Disordered" evidence="1">
    <location>
        <begin position="785"/>
        <end position="817"/>
    </location>
</feature>